<feature type="region of interest" description="Disordered" evidence="1">
    <location>
        <begin position="361"/>
        <end position="509"/>
    </location>
</feature>
<reference evidence="2 3" key="1">
    <citation type="submission" date="2023-08" db="EMBL/GenBank/DDBJ databases">
        <authorList>
            <person name="Palmer J.M."/>
        </authorList>
    </citation>
    <scope>NUCLEOTIDE SEQUENCE [LARGE SCALE GENOMIC DNA]</scope>
    <source>
        <strain evidence="2 3">TWF481</strain>
    </source>
</reference>
<evidence type="ECO:0000313" key="3">
    <source>
        <dbReference type="Proteomes" id="UP001370758"/>
    </source>
</evidence>
<feature type="region of interest" description="Disordered" evidence="1">
    <location>
        <begin position="116"/>
        <end position="145"/>
    </location>
</feature>
<protein>
    <submittedName>
        <fullName evidence="2">Uncharacterized protein</fullName>
    </submittedName>
</protein>
<feature type="compositionally biased region" description="Basic and acidic residues" evidence="1">
    <location>
        <begin position="361"/>
        <end position="371"/>
    </location>
</feature>
<sequence length="509" mass="56537">MAPGIDEFEPVFPLPPKYGKPISRQQYRDATGGIVTTFGGGPVDLKDPAIIMAEVASRLKIRPYSEATQEEAYIRRTTDNIKGIIYETDKTYRYFVWFTVGRKYCCRLSRESSSSSSERESSLIGEDGSWESSSSSGESSGRSGKAGMKTFDKIAKVPFLVWMGSSMSFLSFETINMFFTGAEVECQRYSVDVDGVPFLFNGPKGDTGFKHYNILGRDFMESRFKTFQADYTTLTVQMRRRRDPVLVSGQQPSSYPRGSVCGVENQYIHYESVGEKAALSSKREELIQRRNEEWVKRRDEDLERYLEEDEDEEYDDGDAREGKPERMGGVSDEESIDPRLLVWDADQEMDRMATEQLKAEQTMEKERERVPRQIAQTGSVIREAHGEVELGAPGANEEDKRKEETAEASFTEVIGRAITPAGPSRPINGVSQSRGSAEDGGSSESGSSDQDTAEPQITLPKRKASYGQMGLAAVPTSSPVSRKEGKRSGSVSEGGIKVSGSRTGSGMRR</sequence>
<evidence type="ECO:0000313" key="2">
    <source>
        <dbReference type="EMBL" id="KAK6496370.1"/>
    </source>
</evidence>
<dbReference type="Proteomes" id="UP001370758">
    <property type="component" value="Unassembled WGS sequence"/>
</dbReference>
<feature type="compositionally biased region" description="Polar residues" evidence="1">
    <location>
        <begin position="500"/>
        <end position="509"/>
    </location>
</feature>
<accession>A0AAV9VT27</accession>
<keyword evidence="3" id="KW-1185">Reference proteome</keyword>
<feature type="region of interest" description="Disordered" evidence="1">
    <location>
        <begin position="306"/>
        <end position="333"/>
    </location>
</feature>
<name>A0AAV9VT27_9PEZI</name>
<dbReference type="EMBL" id="JAVHJL010000011">
    <property type="protein sequence ID" value="KAK6496370.1"/>
    <property type="molecule type" value="Genomic_DNA"/>
</dbReference>
<dbReference type="AlphaFoldDB" id="A0AAV9VT27"/>
<feature type="compositionally biased region" description="Low complexity" evidence="1">
    <location>
        <begin position="433"/>
        <end position="449"/>
    </location>
</feature>
<feature type="compositionally biased region" description="Acidic residues" evidence="1">
    <location>
        <begin position="306"/>
        <end position="316"/>
    </location>
</feature>
<feature type="compositionally biased region" description="Basic and acidic residues" evidence="1">
    <location>
        <begin position="317"/>
        <end position="326"/>
    </location>
</feature>
<organism evidence="2 3">
    <name type="scientific">Arthrobotrys musiformis</name>
    <dbReference type="NCBI Taxonomy" id="47236"/>
    <lineage>
        <taxon>Eukaryota</taxon>
        <taxon>Fungi</taxon>
        <taxon>Dikarya</taxon>
        <taxon>Ascomycota</taxon>
        <taxon>Pezizomycotina</taxon>
        <taxon>Orbiliomycetes</taxon>
        <taxon>Orbiliales</taxon>
        <taxon>Orbiliaceae</taxon>
        <taxon>Arthrobotrys</taxon>
    </lineage>
</organism>
<gene>
    <name evidence="2" type="ORF">TWF481_002395</name>
</gene>
<feature type="compositionally biased region" description="Low complexity" evidence="1">
    <location>
        <begin position="116"/>
        <end position="143"/>
    </location>
</feature>
<comment type="caution">
    <text evidence="2">The sequence shown here is derived from an EMBL/GenBank/DDBJ whole genome shotgun (WGS) entry which is preliminary data.</text>
</comment>
<evidence type="ECO:0000256" key="1">
    <source>
        <dbReference type="SAM" id="MobiDB-lite"/>
    </source>
</evidence>
<proteinExistence type="predicted"/>